<evidence type="ECO:0000259" key="5">
    <source>
        <dbReference type="Pfam" id="PF18998"/>
    </source>
</evidence>
<dbReference type="AlphaFoldDB" id="A0A1F6VG70"/>
<evidence type="ECO:0000256" key="1">
    <source>
        <dbReference type="SAM" id="MobiDB-lite"/>
    </source>
</evidence>
<evidence type="ECO:0000259" key="3">
    <source>
        <dbReference type="Pfam" id="PF01345"/>
    </source>
</evidence>
<reference evidence="6 7" key="1">
    <citation type="journal article" date="2016" name="Nat. Commun.">
        <title>Thousands of microbial genomes shed light on interconnected biogeochemical processes in an aquifer system.</title>
        <authorList>
            <person name="Anantharaman K."/>
            <person name="Brown C.T."/>
            <person name="Hug L.A."/>
            <person name="Sharon I."/>
            <person name="Castelle C.J."/>
            <person name="Probst A.J."/>
            <person name="Thomas B.C."/>
            <person name="Singh A."/>
            <person name="Wilkins M.J."/>
            <person name="Karaoz U."/>
            <person name="Brodie E.L."/>
            <person name="Williams K.H."/>
            <person name="Hubbard S.S."/>
            <person name="Banfield J.F."/>
        </authorList>
    </citation>
    <scope>NUCLEOTIDE SEQUENCE [LARGE SCALE GENOMIC DNA]</scope>
</reference>
<dbReference type="PANTHER" id="PTHR34819">
    <property type="entry name" value="LARGE CYSTEINE-RICH PERIPLASMIC PROTEIN OMCB"/>
    <property type="match status" value="1"/>
</dbReference>
<feature type="domain" description="Peptidoglycan binding-like" evidence="4">
    <location>
        <begin position="1146"/>
        <end position="1183"/>
    </location>
</feature>
<evidence type="ECO:0000313" key="6">
    <source>
        <dbReference type="EMBL" id="OGI68556.1"/>
    </source>
</evidence>
<evidence type="ECO:0000259" key="4">
    <source>
        <dbReference type="Pfam" id="PF01471"/>
    </source>
</evidence>
<dbReference type="Gene3D" id="2.60.40.3080">
    <property type="match status" value="1"/>
</dbReference>
<feature type="compositionally biased region" description="Gly residues" evidence="1">
    <location>
        <begin position="1101"/>
        <end position="1118"/>
    </location>
</feature>
<organism evidence="6 7">
    <name type="scientific">Candidatus Nomurabacteria bacterium RIFCSPHIGHO2_01_FULL_42_15</name>
    <dbReference type="NCBI Taxonomy" id="1801742"/>
    <lineage>
        <taxon>Bacteria</taxon>
        <taxon>Candidatus Nomuraibacteriota</taxon>
    </lineage>
</organism>
<dbReference type="Pfam" id="PF01345">
    <property type="entry name" value="DUF11"/>
    <property type="match status" value="1"/>
</dbReference>
<feature type="signal peptide" evidence="2">
    <location>
        <begin position="1"/>
        <end position="29"/>
    </location>
</feature>
<evidence type="ECO:0000256" key="2">
    <source>
        <dbReference type="SAM" id="SignalP"/>
    </source>
</evidence>
<proteinExistence type="predicted"/>
<feature type="domain" description="Bacterial repeat" evidence="5">
    <location>
        <begin position="1029"/>
        <end position="1091"/>
    </location>
</feature>
<sequence length="1241" mass="131662">MKNILSKFASSLVIFAMLFSTVGPSVALANHDPFGGTAQTSVEICHSKGNGSYESISPNVSSTGDLNGHGAQHEDDIIPPFHYLDNENVLQSSSGRNWTPENEEIWANGDCDGGITQENIPPVADAGDDETITLPTDFTTLVGSGSTDSDGYITNYNWTFISGPTNIDPTNTTSPGISSLEVGVYVFGLVVTDDEEATSAQDTVQITVNAEPTGDTATLTLVKEVVGEADPTEWTLKATYENDSSIVYQGAGGFTETVKAGKYLLSEIGGPAGYTADAEWECEAISGLSYFDSGNRIDLTPGSVKKCTMTNTFDGNNEPGPEKSSISAKKIVCDSETDLPNWGAGDSTLQEVTSNTADRYVAAHPTCHLVEWDFQWSEDGVGNPGDGNSDADSGDWTTFSSGETEEIPAGEKIWFREIPSDNYIPFTGQNTTQDVSAEFYCGSDVLNYDNWEFIDTVEGETYHCVGFNVLKETPQNEEPQTSTVTMCKVDDEQQPLSGWTLMLKGDAVQNDLSVPSNVSGGVNSNPLITGISYIAEAVGTWLNQNGANPADAEYSTTDSWTTHVDGYTGFQNDILELQVNSVFDPNSNWGAYNTSHTYAQSFIPSSSGPANFRIFDGTGTTPNEDWYGDNTGSLSVDINEGYAGITGQNGCVTFNNVPYGTYTTDEIMQDGWTNVSGLQSVAVDATTETFTVVNNYDDVPPPTLDLGTCGIVQSPFPQSGEMLNSTSYSYTGPTAGNPTAGNSPDHKWAHVLSAPVVWDMGTPTSSVYLIPSIDHEPALGEAREATLSGSNNVSGPWTIGTEGTIYNDGPTNWISDDYTALWTFDQPYRYISATGGSAFFASNDAEIDAICAPETTPIPDDGGGDGDDGSDLSVTKIVNDDTPNENQEITYTITVTNNGPDNATGVTVTDLLPTGVTYVSDDSSGAYIANVWTVGSLADDASATLNIVVTVDADTAGNTIDNTATANGNEDDDNTDNDSSTASATVNVPGNGPQRYTLTITTNGEGDGVVLGDDIECDSNFVTSEENPTNDCEEVYDENTIVNLSATPDEGSTFDGSWSTTLGNSGTCIGSSSPCTVTMNGNVTLNAHFGTISTNNLNDNNGGGGGGSSGGRRGGGNRGGEVLGAATDICLATETYMRLGHRNVPAQVQLLQSFLNSYMNRGLAINGIYGIETENAVRAFQLARKDNILKPWGITEPTGIFYKTSLAEAKRLMCPAEYGNLPIPTDLINWSQNLRNVPSKL</sequence>
<dbReference type="InterPro" id="IPR036365">
    <property type="entry name" value="PGBD-like_sf"/>
</dbReference>
<feature type="region of interest" description="Disordered" evidence="1">
    <location>
        <begin position="378"/>
        <end position="404"/>
    </location>
</feature>
<dbReference type="SUPFAM" id="SSF47090">
    <property type="entry name" value="PGBD-like"/>
    <property type="match status" value="1"/>
</dbReference>
<dbReference type="PANTHER" id="PTHR34819:SF3">
    <property type="entry name" value="CELL SURFACE PROTEIN"/>
    <property type="match status" value="1"/>
</dbReference>
<feature type="domain" description="DUF11" evidence="3">
    <location>
        <begin position="871"/>
        <end position="983"/>
    </location>
</feature>
<dbReference type="InterPro" id="IPR013783">
    <property type="entry name" value="Ig-like_fold"/>
</dbReference>
<comment type="caution">
    <text evidence="6">The sequence shown here is derived from an EMBL/GenBank/DDBJ whole genome shotgun (WGS) entry which is preliminary data.</text>
</comment>
<accession>A0A1F6VG70</accession>
<feature type="chain" id="PRO_5009527242" description="DUF11 domain-containing protein" evidence="2">
    <location>
        <begin position="30"/>
        <end position="1241"/>
    </location>
</feature>
<gene>
    <name evidence="6" type="ORF">A2738_01605</name>
</gene>
<keyword evidence="2" id="KW-0732">Signal</keyword>
<dbReference type="Gene3D" id="1.10.101.10">
    <property type="entry name" value="PGBD-like superfamily/PGBD"/>
    <property type="match status" value="1"/>
</dbReference>
<dbReference type="SUPFAM" id="SSF49299">
    <property type="entry name" value="PKD domain"/>
    <property type="match status" value="1"/>
</dbReference>
<dbReference type="InterPro" id="IPR035986">
    <property type="entry name" value="PKD_dom_sf"/>
</dbReference>
<dbReference type="Pfam" id="PF18998">
    <property type="entry name" value="Flg_new_2"/>
    <property type="match status" value="1"/>
</dbReference>
<dbReference type="InterPro" id="IPR044060">
    <property type="entry name" value="Bacterial_rp_domain"/>
</dbReference>
<dbReference type="EMBL" id="MFTS01000003">
    <property type="protein sequence ID" value="OGI68556.1"/>
    <property type="molecule type" value="Genomic_DNA"/>
</dbReference>
<dbReference type="Pfam" id="PF22352">
    <property type="entry name" value="K319L-like_PKD"/>
    <property type="match status" value="1"/>
</dbReference>
<feature type="region of interest" description="Disordered" evidence="1">
    <location>
        <begin position="958"/>
        <end position="993"/>
    </location>
</feature>
<dbReference type="Proteomes" id="UP000178235">
    <property type="component" value="Unassembled WGS sequence"/>
</dbReference>
<dbReference type="InterPro" id="IPR036366">
    <property type="entry name" value="PGBDSf"/>
</dbReference>
<dbReference type="Gene3D" id="2.60.40.10">
    <property type="entry name" value="Immunoglobulins"/>
    <property type="match status" value="1"/>
</dbReference>
<dbReference type="InterPro" id="IPR001434">
    <property type="entry name" value="OmcB-like_DUF11"/>
</dbReference>
<evidence type="ECO:0008006" key="8">
    <source>
        <dbReference type="Google" id="ProtNLM"/>
    </source>
</evidence>
<evidence type="ECO:0000313" key="7">
    <source>
        <dbReference type="Proteomes" id="UP000178235"/>
    </source>
</evidence>
<feature type="region of interest" description="Disordered" evidence="1">
    <location>
        <begin position="1097"/>
        <end position="1118"/>
    </location>
</feature>
<dbReference type="InterPro" id="IPR047589">
    <property type="entry name" value="DUF11_rpt"/>
</dbReference>
<name>A0A1F6VG70_9BACT</name>
<dbReference type="InterPro" id="IPR002477">
    <property type="entry name" value="Peptidoglycan-bd-like"/>
</dbReference>
<dbReference type="NCBIfam" id="TIGR01451">
    <property type="entry name" value="B_ant_repeat"/>
    <property type="match status" value="1"/>
</dbReference>
<dbReference type="Pfam" id="PF01471">
    <property type="entry name" value="PG_binding_1"/>
    <property type="match status" value="1"/>
</dbReference>
<dbReference type="InterPro" id="IPR051172">
    <property type="entry name" value="Chlamydia_OmcB"/>
</dbReference>
<protein>
    <recommendedName>
        <fullName evidence="8">DUF11 domain-containing protein</fullName>
    </recommendedName>
</protein>